<feature type="transmembrane region" description="Helical" evidence="3">
    <location>
        <begin position="93"/>
        <end position="115"/>
    </location>
</feature>
<dbReference type="Pfam" id="PF00535">
    <property type="entry name" value="Glycos_transf_2"/>
    <property type="match status" value="1"/>
</dbReference>
<comment type="caution">
    <text evidence="5">The sequence shown here is derived from an EMBL/GenBank/DDBJ whole genome shotgun (WGS) entry which is preliminary data.</text>
</comment>
<accession>A0A7C5YBF8</accession>
<feature type="transmembrane region" description="Helical" evidence="3">
    <location>
        <begin position="30"/>
        <end position="51"/>
    </location>
</feature>
<feature type="transmembrane region" description="Helical" evidence="3">
    <location>
        <begin position="408"/>
        <end position="428"/>
    </location>
</feature>
<feature type="domain" description="Glycosyltransferase 2-like" evidence="4">
    <location>
        <begin position="134"/>
        <end position="292"/>
    </location>
</feature>
<dbReference type="SUPFAM" id="SSF53448">
    <property type="entry name" value="Nucleotide-diphospho-sugar transferases"/>
    <property type="match status" value="1"/>
</dbReference>
<feature type="transmembrane region" description="Helical" evidence="3">
    <location>
        <begin position="63"/>
        <end position="81"/>
    </location>
</feature>
<dbReference type="EMBL" id="DRXS01000115">
    <property type="protein sequence ID" value="HHR40604.1"/>
    <property type="molecule type" value="Genomic_DNA"/>
</dbReference>
<keyword evidence="3" id="KW-1133">Transmembrane helix</keyword>
<dbReference type="AlphaFoldDB" id="A0A7C5YBF8"/>
<reference evidence="5" key="1">
    <citation type="journal article" date="2020" name="mSystems">
        <title>Genome- and Community-Level Interaction Insights into Carbon Utilization and Element Cycling Functions of Hydrothermarchaeota in Hydrothermal Sediment.</title>
        <authorList>
            <person name="Zhou Z."/>
            <person name="Liu Y."/>
            <person name="Xu W."/>
            <person name="Pan J."/>
            <person name="Luo Z.H."/>
            <person name="Li M."/>
        </authorList>
    </citation>
    <scope>NUCLEOTIDE SEQUENCE [LARGE SCALE GENOMIC DNA]</scope>
    <source>
        <strain evidence="5">SpSt-1084</strain>
    </source>
</reference>
<dbReference type="InterPro" id="IPR029044">
    <property type="entry name" value="Nucleotide-diphossugar_trans"/>
</dbReference>
<keyword evidence="2 5" id="KW-0808">Transferase</keyword>
<sequence length="486" mass="53986">MKATILLSGATAFATIVLIPFVVESFAATLSFIASALFCLSFYLYGVLSGLRKDRPVTERKTLIGFLIAAVPIISAFFIFFEEFNFTRDWYKPIMLSSFTILFLSNMMFLSLSVASYRREEKTTQDQFLGIPVTVIIPAYNEEKSIGPCIEAVLEAEYPNKEIIVVDDGSTDSTYEVASRYAKRGVMVLRKANGGKASALNHGMLFASGDVIVSVDADSIITRDTFKNLLAPFKDPKVLGVAGNVRVVNPVNWLTKNQALEYITQLNIVRRATSYFGVVQVMPGPLSAFRKKEAFTLGRYDRITLTEDFDLTVKLLKTGGVIQAPAGAFAYTEAPAKLSSLYRQRLRWYRGNLQVLLRHSDAFRVARYGFLTYLVFPLMVIQQIIIPLLGIAAIPAAIIIILNGGIAYVLKLFGVFTILQLLLSITALDMEKEDVRLAVYAPFAVAGYKHILDMIAFKAVVDILLLRRRPKWTSAEKVGLEAVTRA</sequence>
<evidence type="ECO:0000313" key="5">
    <source>
        <dbReference type="EMBL" id="HHR40604.1"/>
    </source>
</evidence>
<gene>
    <name evidence="5" type="ORF">ENM42_02110</name>
</gene>
<dbReference type="Gene3D" id="3.90.550.10">
    <property type="entry name" value="Spore Coat Polysaccharide Biosynthesis Protein SpsA, Chain A"/>
    <property type="match status" value="1"/>
</dbReference>
<keyword evidence="3" id="KW-0812">Transmembrane</keyword>
<dbReference type="InterPro" id="IPR001173">
    <property type="entry name" value="Glyco_trans_2-like"/>
</dbReference>
<protein>
    <submittedName>
        <fullName evidence="5">Glycosyltransferase family 2 protein</fullName>
    </submittedName>
</protein>
<evidence type="ECO:0000256" key="2">
    <source>
        <dbReference type="ARBA" id="ARBA00022679"/>
    </source>
</evidence>
<evidence type="ECO:0000256" key="3">
    <source>
        <dbReference type="SAM" id="Phobius"/>
    </source>
</evidence>
<proteinExistence type="predicted"/>
<dbReference type="GO" id="GO:0016757">
    <property type="term" value="F:glycosyltransferase activity"/>
    <property type="evidence" value="ECO:0007669"/>
    <property type="project" value="UniProtKB-KW"/>
</dbReference>
<dbReference type="PANTHER" id="PTHR43630:SF1">
    <property type="entry name" value="POLY-BETA-1,6-N-ACETYL-D-GLUCOSAMINE SYNTHASE"/>
    <property type="match status" value="1"/>
</dbReference>
<keyword evidence="3" id="KW-0472">Membrane</keyword>
<dbReference type="CDD" id="cd06423">
    <property type="entry name" value="CESA_like"/>
    <property type="match status" value="1"/>
</dbReference>
<name>A0A7C5YBF8_CALS0</name>
<evidence type="ECO:0000256" key="1">
    <source>
        <dbReference type="ARBA" id="ARBA00022676"/>
    </source>
</evidence>
<feature type="transmembrane region" description="Helical" evidence="3">
    <location>
        <begin position="373"/>
        <end position="402"/>
    </location>
</feature>
<dbReference type="PANTHER" id="PTHR43630">
    <property type="entry name" value="POLY-BETA-1,6-N-ACETYL-D-GLUCOSAMINE SYNTHASE"/>
    <property type="match status" value="1"/>
</dbReference>
<organism evidence="5">
    <name type="scientific">Caldiarchaeum subterraneum</name>
    <dbReference type="NCBI Taxonomy" id="311458"/>
    <lineage>
        <taxon>Archaea</taxon>
        <taxon>Nitrososphaerota</taxon>
        <taxon>Candidatus Caldarchaeales</taxon>
        <taxon>Candidatus Caldarchaeaceae</taxon>
        <taxon>Candidatus Caldarchaeum</taxon>
    </lineage>
</organism>
<keyword evidence="1" id="KW-0328">Glycosyltransferase</keyword>
<evidence type="ECO:0000259" key="4">
    <source>
        <dbReference type="Pfam" id="PF00535"/>
    </source>
</evidence>